<name>A0ABP8E941_9FLAO</name>
<dbReference type="PANTHER" id="PTHR11808:SF15">
    <property type="entry name" value="CYSTATHIONINE GAMMA-LYASE"/>
    <property type="match status" value="1"/>
</dbReference>
<evidence type="ECO:0000256" key="1">
    <source>
        <dbReference type="ARBA" id="ARBA00001933"/>
    </source>
</evidence>
<evidence type="ECO:0000313" key="6">
    <source>
        <dbReference type="Proteomes" id="UP001500027"/>
    </source>
</evidence>
<dbReference type="Pfam" id="PF01053">
    <property type="entry name" value="Cys_Met_Meta_PP"/>
    <property type="match status" value="1"/>
</dbReference>
<dbReference type="InterPro" id="IPR015422">
    <property type="entry name" value="PyrdxlP-dep_Trfase_small"/>
</dbReference>
<protein>
    <submittedName>
        <fullName evidence="5">Cystathionine gamma-synthase</fullName>
    </submittedName>
</protein>
<dbReference type="InterPro" id="IPR054542">
    <property type="entry name" value="Cys_met_metab_PP"/>
</dbReference>
<dbReference type="CDD" id="cd00614">
    <property type="entry name" value="CGS_like"/>
    <property type="match status" value="1"/>
</dbReference>
<evidence type="ECO:0000256" key="3">
    <source>
        <dbReference type="ARBA" id="ARBA00022898"/>
    </source>
</evidence>
<dbReference type="InterPro" id="IPR015424">
    <property type="entry name" value="PyrdxlP-dep_Trfase"/>
</dbReference>
<sequence>MKFNTKAIHGGQEHDPAYGAVMPPIYQTSTYAQTTPGGHKGFEYSRTHNPTRRALENALASIENGNYGLAFGSGLAAIDAIIKLLKPGDEVVSTNDLYGGSFRLFTKIFLDFGIKFHFIGMQSASNIETYINENTKLIWVETPTNPMMNIIDVQAASVIAKKHNILLAVDNTFATPYLQQPIDLGADIVMHSATKYLGGHSDVVMGALIVKDEELANRLYFIQNASGAICGPQDSFLVLRGIKTLHVRMQRHCENGKAVAEYLASHPKIEKVYWPGFEDHPNHNIAKAQMKDFGGMISFTTKGNDYKEAIRIVENLKVFTLAESLGGVESLSGHPASMTHASIPKEEREKTGVVDSLIRLSVGIEDIDDLIADLEQAIG</sequence>
<dbReference type="Proteomes" id="UP001500027">
    <property type="component" value="Unassembled WGS sequence"/>
</dbReference>
<keyword evidence="3 4" id="KW-0663">Pyridoxal phosphate</keyword>
<reference evidence="6" key="1">
    <citation type="journal article" date="2019" name="Int. J. Syst. Evol. Microbiol.">
        <title>The Global Catalogue of Microorganisms (GCM) 10K type strain sequencing project: providing services to taxonomists for standard genome sequencing and annotation.</title>
        <authorList>
            <consortium name="The Broad Institute Genomics Platform"/>
            <consortium name="The Broad Institute Genome Sequencing Center for Infectious Disease"/>
            <person name="Wu L."/>
            <person name="Ma J."/>
        </authorList>
    </citation>
    <scope>NUCLEOTIDE SEQUENCE [LARGE SCALE GENOMIC DNA]</scope>
    <source>
        <strain evidence="6">JCM 17452</strain>
    </source>
</reference>
<dbReference type="PIRSF" id="PIRSF001434">
    <property type="entry name" value="CGS"/>
    <property type="match status" value="1"/>
</dbReference>
<dbReference type="SUPFAM" id="SSF53383">
    <property type="entry name" value="PLP-dependent transferases"/>
    <property type="match status" value="1"/>
</dbReference>
<evidence type="ECO:0000256" key="4">
    <source>
        <dbReference type="RuleBase" id="RU362118"/>
    </source>
</evidence>
<dbReference type="Gene3D" id="3.40.640.10">
    <property type="entry name" value="Type I PLP-dependent aspartate aminotransferase-like (Major domain)"/>
    <property type="match status" value="1"/>
</dbReference>
<dbReference type="Gene3D" id="3.90.1150.10">
    <property type="entry name" value="Aspartate Aminotransferase, domain 1"/>
    <property type="match status" value="1"/>
</dbReference>
<comment type="cofactor">
    <cofactor evidence="1 4">
        <name>pyridoxal 5'-phosphate</name>
        <dbReference type="ChEBI" id="CHEBI:597326"/>
    </cofactor>
</comment>
<dbReference type="PANTHER" id="PTHR11808">
    <property type="entry name" value="TRANS-SULFURATION ENZYME FAMILY MEMBER"/>
    <property type="match status" value="1"/>
</dbReference>
<dbReference type="PROSITE" id="PS00868">
    <property type="entry name" value="CYS_MET_METAB_PP"/>
    <property type="match status" value="1"/>
</dbReference>
<organism evidence="5 6">
    <name type="scientific">Hyunsoonleella aestuarii</name>
    <dbReference type="NCBI Taxonomy" id="912802"/>
    <lineage>
        <taxon>Bacteria</taxon>
        <taxon>Pseudomonadati</taxon>
        <taxon>Bacteroidota</taxon>
        <taxon>Flavobacteriia</taxon>
        <taxon>Flavobacteriales</taxon>
        <taxon>Flavobacteriaceae</taxon>
    </lineage>
</organism>
<gene>
    <name evidence="5" type="ORF">GCM10022257_07170</name>
</gene>
<dbReference type="InterPro" id="IPR000277">
    <property type="entry name" value="Cys/Met-Metab_PyrdxlP-dep_enz"/>
</dbReference>
<dbReference type="NCBIfam" id="NF005871">
    <property type="entry name" value="PRK07811.1"/>
    <property type="match status" value="1"/>
</dbReference>
<accession>A0ABP8E941</accession>
<dbReference type="InterPro" id="IPR015421">
    <property type="entry name" value="PyrdxlP-dep_Trfase_major"/>
</dbReference>
<comment type="similarity">
    <text evidence="2 4">Belongs to the trans-sulfuration enzymes family.</text>
</comment>
<comment type="caution">
    <text evidence="5">The sequence shown here is derived from an EMBL/GenBank/DDBJ whole genome shotgun (WGS) entry which is preliminary data.</text>
</comment>
<proteinExistence type="inferred from homology"/>
<evidence type="ECO:0000313" key="5">
    <source>
        <dbReference type="EMBL" id="GAA4268616.1"/>
    </source>
</evidence>
<evidence type="ECO:0000256" key="2">
    <source>
        <dbReference type="ARBA" id="ARBA00009077"/>
    </source>
</evidence>
<dbReference type="RefSeq" id="WP_139001430.1">
    <property type="nucleotide sequence ID" value="NZ_BAABAV010000001.1"/>
</dbReference>
<dbReference type="EMBL" id="BAABAV010000001">
    <property type="protein sequence ID" value="GAA4268616.1"/>
    <property type="molecule type" value="Genomic_DNA"/>
</dbReference>
<keyword evidence="6" id="KW-1185">Reference proteome</keyword>